<dbReference type="InterPro" id="IPR051393">
    <property type="entry name" value="ABC_transporter_permease"/>
</dbReference>
<dbReference type="AlphaFoldDB" id="A0A0M1P119"/>
<feature type="compositionally biased region" description="Basic residues" evidence="8">
    <location>
        <begin position="315"/>
        <end position="326"/>
    </location>
</feature>
<feature type="transmembrane region" description="Helical" evidence="7">
    <location>
        <begin position="27"/>
        <end position="57"/>
    </location>
</feature>
<evidence type="ECO:0000256" key="7">
    <source>
        <dbReference type="RuleBase" id="RU363032"/>
    </source>
</evidence>
<reference evidence="11" key="1">
    <citation type="submission" date="2015-08" db="EMBL/GenBank/DDBJ databases">
        <title>Genome sequencing project for genomic taxonomy and phylogenomics of Bacillus-like bacteria.</title>
        <authorList>
            <person name="Liu B."/>
            <person name="Wang J."/>
            <person name="Zhu Y."/>
            <person name="Liu G."/>
            <person name="Chen Q."/>
            <person name="Chen Z."/>
            <person name="Lan J."/>
            <person name="Che J."/>
            <person name="Ge C."/>
            <person name="Shi H."/>
            <person name="Pan Z."/>
            <person name="Liu X."/>
        </authorList>
    </citation>
    <scope>NUCLEOTIDE SEQUENCE [LARGE SCALE GENOMIC DNA]</scope>
    <source>
        <strain evidence="11">FJAT-22460</strain>
    </source>
</reference>
<dbReference type="OrthoDB" id="9788108at2"/>
<dbReference type="PATRIC" id="fig|1705565.3.peg.2159"/>
<dbReference type="PROSITE" id="PS50928">
    <property type="entry name" value="ABC_TM1"/>
    <property type="match status" value="1"/>
</dbReference>
<dbReference type="Proteomes" id="UP000036932">
    <property type="component" value="Unassembled WGS sequence"/>
</dbReference>
<evidence type="ECO:0000256" key="5">
    <source>
        <dbReference type="ARBA" id="ARBA00022989"/>
    </source>
</evidence>
<dbReference type="InterPro" id="IPR000515">
    <property type="entry name" value="MetI-like"/>
</dbReference>
<comment type="similarity">
    <text evidence="7">Belongs to the binding-protein-dependent transport system permease family.</text>
</comment>
<keyword evidence="5 7" id="KW-1133">Transmembrane helix</keyword>
<dbReference type="GO" id="GO:0055085">
    <property type="term" value="P:transmembrane transport"/>
    <property type="evidence" value="ECO:0007669"/>
    <property type="project" value="InterPro"/>
</dbReference>
<comment type="subcellular location">
    <subcellularLocation>
        <location evidence="1 7">Cell membrane</location>
        <topology evidence="1 7">Multi-pass membrane protein</topology>
    </subcellularLocation>
</comment>
<evidence type="ECO:0000256" key="6">
    <source>
        <dbReference type="ARBA" id="ARBA00023136"/>
    </source>
</evidence>
<keyword evidence="2 7" id="KW-0813">Transport</keyword>
<dbReference type="Gene3D" id="1.10.3720.10">
    <property type="entry name" value="MetI-like"/>
    <property type="match status" value="1"/>
</dbReference>
<gene>
    <name evidence="10" type="ORF">AM231_01540</name>
</gene>
<evidence type="ECO:0000313" key="11">
    <source>
        <dbReference type="Proteomes" id="UP000036932"/>
    </source>
</evidence>
<evidence type="ECO:0000256" key="8">
    <source>
        <dbReference type="SAM" id="MobiDB-lite"/>
    </source>
</evidence>
<feature type="region of interest" description="Disordered" evidence="8">
    <location>
        <begin position="313"/>
        <end position="337"/>
    </location>
</feature>
<comment type="caution">
    <text evidence="10">The sequence shown here is derived from an EMBL/GenBank/DDBJ whole genome shotgun (WGS) entry which is preliminary data.</text>
</comment>
<organism evidence="10 11">
    <name type="scientific">Paenibacillus solani</name>
    <dbReference type="NCBI Taxonomy" id="1705565"/>
    <lineage>
        <taxon>Bacteria</taxon>
        <taxon>Bacillati</taxon>
        <taxon>Bacillota</taxon>
        <taxon>Bacilli</taxon>
        <taxon>Bacillales</taxon>
        <taxon>Paenibacillaceae</taxon>
        <taxon>Paenibacillus</taxon>
    </lineage>
</organism>
<evidence type="ECO:0000256" key="3">
    <source>
        <dbReference type="ARBA" id="ARBA00022475"/>
    </source>
</evidence>
<sequence length="337" mass="37879">MAHTDMTYSQQQTAAPKRLGIKRWGGAVPYLFIFPWIFGFLVFTLGPLLFSLIISFFDWPIVGQVTFVGIDNYVEMFSNDPLFWKSLFVTLKFAALFVPLNIIVALGLAMLLNQNVKGSAFFRTAFYLPSVISGVALAMIWSWVYSGDYGILNYFLSLVGIEGPDWLNDTKWSLVAMVIASLWGQGSMMLIFLAGLKGIPKDLYESASMDGAGKIRQFFNVTIPMITPTLLFNLITSIIAAFQQLTLALLLTGGGPLKSTYFYAMYMYENAFKYFKMGYSAANAWFMFLIVLTLTFLVFKSSEAWVFYEGEMKTKKEKAKPKRAKRGPQASREGSSI</sequence>
<evidence type="ECO:0000313" key="10">
    <source>
        <dbReference type="EMBL" id="KOR87950.1"/>
    </source>
</evidence>
<dbReference type="PANTHER" id="PTHR30193">
    <property type="entry name" value="ABC TRANSPORTER PERMEASE PROTEIN"/>
    <property type="match status" value="1"/>
</dbReference>
<feature type="transmembrane region" description="Helical" evidence="7">
    <location>
        <begin position="248"/>
        <end position="268"/>
    </location>
</feature>
<name>A0A0M1P119_9BACL</name>
<feature type="transmembrane region" description="Helical" evidence="7">
    <location>
        <begin position="217"/>
        <end position="242"/>
    </location>
</feature>
<keyword evidence="3" id="KW-1003">Cell membrane</keyword>
<dbReference type="GO" id="GO:0005886">
    <property type="term" value="C:plasma membrane"/>
    <property type="evidence" value="ECO:0007669"/>
    <property type="project" value="UniProtKB-SubCell"/>
</dbReference>
<accession>A0A0M1P119</accession>
<keyword evidence="11" id="KW-1185">Reference proteome</keyword>
<feature type="domain" description="ABC transmembrane type-1" evidence="9">
    <location>
        <begin position="87"/>
        <end position="298"/>
    </location>
</feature>
<feature type="transmembrane region" description="Helical" evidence="7">
    <location>
        <begin position="124"/>
        <end position="144"/>
    </location>
</feature>
<evidence type="ECO:0000256" key="2">
    <source>
        <dbReference type="ARBA" id="ARBA00022448"/>
    </source>
</evidence>
<evidence type="ECO:0000256" key="4">
    <source>
        <dbReference type="ARBA" id="ARBA00022692"/>
    </source>
</evidence>
<protein>
    <submittedName>
        <fullName evidence="10">ABC transporter permease</fullName>
    </submittedName>
</protein>
<dbReference type="SUPFAM" id="SSF161098">
    <property type="entry name" value="MetI-like"/>
    <property type="match status" value="1"/>
</dbReference>
<dbReference type="CDD" id="cd06261">
    <property type="entry name" value="TM_PBP2"/>
    <property type="match status" value="1"/>
</dbReference>
<evidence type="ECO:0000256" key="1">
    <source>
        <dbReference type="ARBA" id="ARBA00004651"/>
    </source>
</evidence>
<dbReference type="PANTHER" id="PTHR30193:SF1">
    <property type="entry name" value="ABC TRANSPORTER PERMEASE PROTEIN YESP-RELATED"/>
    <property type="match status" value="1"/>
</dbReference>
<feature type="transmembrane region" description="Helical" evidence="7">
    <location>
        <begin position="172"/>
        <end position="196"/>
    </location>
</feature>
<feature type="transmembrane region" description="Helical" evidence="7">
    <location>
        <begin position="280"/>
        <end position="299"/>
    </location>
</feature>
<evidence type="ECO:0000259" key="9">
    <source>
        <dbReference type="PROSITE" id="PS50928"/>
    </source>
</evidence>
<dbReference type="Pfam" id="PF00528">
    <property type="entry name" value="BPD_transp_1"/>
    <property type="match status" value="1"/>
</dbReference>
<proteinExistence type="inferred from homology"/>
<dbReference type="EMBL" id="LIUT01000001">
    <property type="protein sequence ID" value="KOR87950.1"/>
    <property type="molecule type" value="Genomic_DNA"/>
</dbReference>
<dbReference type="InterPro" id="IPR035906">
    <property type="entry name" value="MetI-like_sf"/>
</dbReference>
<keyword evidence="6 7" id="KW-0472">Membrane</keyword>
<keyword evidence="4 7" id="KW-0812">Transmembrane</keyword>
<feature type="transmembrane region" description="Helical" evidence="7">
    <location>
        <begin position="87"/>
        <end position="112"/>
    </location>
</feature>